<proteinExistence type="predicted"/>
<dbReference type="AlphaFoldDB" id="A0A2Z4U907"/>
<keyword evidence="1" id="KW-0812">Transmembrane</keyword>
<name>A0A2Z4U907_9FIRM</name>
<accession>A0A2Z4U907</accession>
<dbReference type="KEGG" id="blau:DQQ01_04200"/>
<reference evidence="3" key="1">
    <citation type="submission" date="2018-06" db="EMBL/GenBank/DDBJ databases">
        <title>Description of Blautia argi sp. nov., a new anaerobic isolated from dog feces.</title>
        <authorList>
            <person name="Chang Y.-H."/>
            <person name="Paek J."/>
            <person name="Shin Y."/>
        </authorList>
    </citation>
    <scope>NUCLEOTIDE SEQUENCE [LARGE SCALE GENOMIC DNA]</scope>
    <source>
        <strain evidence="3">KCTC 15426</strain>
    </source>
</reference>
<organism evidence="2 3">
    <name type="scientific">Blautia argi</name>
    <dbReference type="NCBI Taxonomy" id="1912897"/>
    <lineage>
        <taxon>Bacteria</taxon>
        <taxon>Bacillati</taxon>
        <taxon>Bacillota</taxon>
        <taxon>Clostridia</taxon>
        <taxon>Lachnospirales</taxon>
        <taxon>Lachnospiraceae</taxon>
        <taxon>Blautia</taxon>
    </lineage>
</organism>
<protein>
    <submittedName>
        <fullName evidence="2">Uncharacterized protein</fullName>
    </submittedName>
</protein>
<keyword evidence="1" id="KW-0472">Membrane</keyword>
<evidence type="ECO:0000256" key="1">
    <source>
        <dbReference type="SAM" id="Phobius"/>
    </source>
</evidence>
<dbReference type="EMBL" id="CP030280">
    <property type="protein sequence ID" value="AWY97480.1"/>
    <property type="molecule type" value="Genomic_DNA"/>
</dbReference>
<dbReference type="RefSeq" id="WP_111918655.1">
    <property type="nucleotide sequence ID" value="NZ_CP030280.1"/>
</dbReference>
<sequence>MKKGKNTPVRIHINPVPSPDGSVPFAGWFCLFFFCDLGFFLSCKEIHGSSASLFLCIVAILILSLYFTLWTAALGLDRKRAGFRFSGQFFFSCAADGAGIYQHLCACLPQRFYRTPV</sequence>
<evidence type="ECO:0000313" key="3">
    <source>
        <dbReference type="Proteomes" id="UP000250003"/>
    </source>
</evidence>
<feature type="transmembrane region" description="Helical" evidence="1">
    <location>
        <begin position="21"/>
        <end position="40"/>
    </location>
</feature>
<dbReference type="Proteomes" id="UP000250003">
    <property type="component" value="Chromosome"/>
</dbReference>
<keyword evidence="3" id="KW-1185">Reference proteome</keyword>
<evidence type="ECO:0000313" key="2">
    <source>
        <dbReference type="EMBL" id="AWY97480.1"/>
    </source>
</evidence>
<feature type="transmembrane region" description="Helical" evidence="1">
    <location>
        <begin position="52"/>
        <end position="76"/>
    </location>
</feature>
<gene>
    <name evidence="2" type="ORF">DQQ01_04200</name>
</gene>
<keyword evidence="1" id="KW-1133">Transmembrane helix</keyword>